<feature type="transmembrane region" description="Helical" evidence="1">
    <location>
        <begin position="99"/>
        <end position="125"/>
    </location>
</feature>
<organism evidence="2 3">
    <name type="scientific">Fluviispira multicolorata</name>
    <dbReference type="NCBI Taxonomy" id="2654512"/>
    <lineage>
        <taxon>Bacteria</taxon>
        <taxon>Pseudomonadati</taxon>
        <taxon>Bdellovibrionota</taxon>
        <taxon>Oligoflexia</taxon>
        <taxon>Silvanigrellales</taxon>
        <taxon>Silvanigrellaceae</taxon>
        <taxon>Fluviispira</taxon>
    </lineage>
</organism>
<keyword evidence="1" id="KW-0472">Membrane</keyword>
<reference evidence="2 3" key="1">
    <citation type="submission" date="2019-10" db="EMBL/GenBank/DDBJ databases">
        <title>New genus of Silvanigrellaceae.</title>
        <authorList>
            <person name="Pitt A."/>
            <person name="Hahn M.W."/>
        </authorList>
    </citation>
    <scope>NUCLEOTIDE SEQUENCE [LARGE SCALE GENOMIC DNA]</scope>
    <source>
        <strain evidence="2 3">33A1-SZDP</strain>
    </source>
</reference>
<accession>A0A833JAL6</accession>
<keyword evidence="3" id="KW-1185">Reference proteome</keyword>
<dbReference type="RefSeq" id="WP_152213856.1">
    <property type="nucleotide sequence ID" value="NZ_WFLN01000010.1"/>
</dbReference>
<sequence>MSIDLKNNICFSKEIYKFARDCNIKVDFENYFKSLATNNFSKFFCHHIFDRNTIGNDLYKNFCLLKMQEAGMDISSNIENIFTYIPFTRSREKIKKVIYLKYFTILFYLFLKNLYYKIYYIIYLLKIKFEFRNKIPLNLLSTNHVIFTFVDESLLLKDKFIDRYFPKICELSNIDKKQILLIAVLVGSAKKSINLEKIRNDFENAFIPEQLVSILDIIFLYLYDLNIIFKCFYKIIFIDKLKNNFDFFILKELLCAQPIVGGAACCGEGIIKKLKKMKIFNLRTFISSFENLVYEKRCNLALRKYYPECVIIGTQHSTIIDTQLSNWPLDVEIQNGLCPDVVLSNGPKYINVLKRMLSVCENNIILKIGPTLRYNNNLSEKEIFKNHFKKEYCLVLGSIDPYLTLRSITFVINYIGRILPAIEIVFKNHPMCALEKIKENINQSKINFDIAQNINWLEMKNYNLEDLIFNASFIFSYSQGSILDIISLGKTPILIGSDNSITMVPIIDDDFNEILKVIFNENDLGRIMQDYKDIKSHSIKIKNWYNEFYLSPEEMSISELFFNGRF</sequence>
<protein>
    <submittedName>
        <fullName evidence="2">Uncharacterized protein</fullName>
    </submittedName>
</protein>
<dbReference type="AlphaFoldDB" id="A0A833JAL6"/>
<evidence type="ECO:0000256" key="1">
    <source>
        <dbReference type="SAM" id="Phobius"/>
    </source>
</evidence>
<keyword evidence="1" id="KW-1133">Transmembrane helix</keyword>
<proteinExistence type="predicted"/>
<keyword evidence="1" id="KW-0812">Transmembrane</keyword>
<evidence type="ECO:0000313" key="2">
    <source>
        <dbReference type="EMBL" id="KAB8028034.1"/>
    </source>
</evidence>
<comment type="caution">
    <text evidence="2">The sequence shown here is derived from an EMBL/GenBank/DDBJ whole genome shotgun (WGS) entry which is preliminary data.</text>
</comment>
<evidence type="ECO:0000313" key="3">
    <source>
        <dbReference type="Proteomes" id="UP000442694"/>
    </source>
</evidence>
<dbReference type="Proteomes" id="UP000442694">
    <property type="component" value="Unassembled WGS sequence"/>
</dbReference>
<dbReference type="EMBL" id="WFLN01000010">
    <property type="protein sequence ID" value="KAB8028034.1"/>
    <property type="molecule type" value="Genomic_DNA"/>
</dbReference>
<name>A0A833JAL6_9BACT</name>
<gene>
    <name evidence="2" type="ORF">GCL57_13350</name>
</gene>